<feature type="transmembrane region" description="Helical" evidence="1">
    <location>
        <begin position="48"/>
        <end position="67"/>
    </location>
</feature>
<feature type="transmembrane region" description="Helical" evidence="1">
    <location>
        <begin position="73"/>
        <end position="90"/>
    </location>
</feature>
<proteinExistence type="predicted"/>
<accession>A0A6L7I392</accession>
<keyword evidence="1" id="KW-1133">Transmembrane helix</keyword>
<sequence>MNSLNHLLENLKWFDTVFLSQYLGLDKQSTKKLPISFNFFALPLKKECLLATSLLPFILLALFIPSVDPRFDFLRFPILTIMGLLVYAIIRKRQVKAHLGIEADNQANQQIIISQSGITLPPFLTNKSGSSQSISRDEIAQLQFDWHSYQNSNQIECKRAHRLVIKLKRGESYSLSSMAYPLRSLLYLAIFFDYPIVMEESTPPKERLGSFLLALGASVLLLNLWMIFISP</sequence>
<dbReference type="RefSeq" id="WP_160797226.1">
    <property type="nucleotide sequence ID" value="NZ_WRPA01000012.1"/>
</dbReference>
<dbReference type="EMBL" id="WRPA01000012">
    <property type="protein sequence ID" value="MXR69791.1"/>
    <property type="molecule type" value="Genomic_DNA"/>
</dbReference>
<feature type="transmembrane region" description="Helical" evidence="1">
    <location>
        <begin position="208"/>
        <end position="229"/>
    </location>
</feature>
<evidence type="ECO:0000313" key="2">
    <source>
        <dbReference type="EMBL" id="MXR69791.1"/>
    </source>
</evidence>
<dbReference type="AlphaFoldDB" id="A0A6L7I392"/>
<comment type="caution">
    <text evidence="2">The sequence shown here is derived from an EMBL/GenBank/DDBJ whole genome shotgun (WGS) entry which is preliminary data.</text>
</comment>
<keyword evidence="3" id="KW-1185">Reference proteome</keyword>
<gene>
    <name evidence="2" type="ORF">GNT65_14105</name>
</gene>
<reference evidence="2 3" key="1">
    <citation type="submission" date="2019-12" db="EMBL/GenBank/DDBJ databases">
        <title>Shewanella insulae sp. nov., isolated from a tidal flat.</title>
        <authorList>
            <person name="Yoon J.-H."/>
        </authorList>
    </citation>
    <scope>NUCLEOTIDE SEQUENCE [LARGE SCALE GENOMIC DNA]</scope>
    <source>
        <strain evidence="2 3">JBTF-M18</strain>
    </source>
</reference>
<keyword evidence="1" id="KW-0472">Membrane</keyword>
<keyword evidence="1" id="KW-0812">Transmembrane</keyword>
<dbReference type="Proteomes" id="UP000474778">
    <property type="component" value="Unassembled WGS sequence"/>
</dbReference>
<evidence type="ECO:0000313" key="3">
    <source>
        <dbReference type="Proteomes" id="UP000474778"/>
    </source>
</evidence>
<evidence type="ECO:0000256" key="1">
    <source>
        <dbReference type="SAM" id="Phobius"/>
    </source>
</evidence>
<organism evidence="2 3">
    <name type="scientific">Shewanella insulae</name>
    <dbReference type="NCBI Taxonomy" id="2681496"/>
    <lineage>
        <taxon>Bacteria</taxon>
        <taxon>Pseudomonadati</taxon>
        <taxon>Pseudomonadota</taxon>
        <taxon>Gammaproteobacteria</taxon>
        <taxon>Alteromonadales</taxon>
        <taxon>Shewanellaceae</taxon>
        <taxon>Shewanella</taxon>
    </lineage>
</organism>
<protein>
    <submittedName>
        <fullName evidence="2">Uncharacterized protein</fullName>
    </submittedName>
</protein>
<name>A0A6L7I392_9GAMM</name>